<comment type="similarity">
    <text evidence="1">Belongs to the peptidase A1 family.</text>
</comment>
<dbReference type="AlphaFoldDB" id="A0A7G2ELK4"/>
<accession>A0A7G2ELK4</accession>
<dbReference type="InterPro" id="IPR021109">
    <property type="entry name" value="Peptidase_aspartic_dom_sf"/>
</dbReference>
<dbReference type="Pfam" id="PF14541">
    <property type="entry name" value="TAXi_C"/>
    <property type="match status" value="1"/>
</dbReference>
<dbReference type="EMBL" id="LR881468">
    <property type="protein sequence ID" value="CAD5321885.1"/>
    <property type="molecule type" value="Genomic_DNA"/>
</dbReference>
<dbReference type="GO" id="GO:0004190">
    <property type="term" value="F:aspartic-type endopeptidase activity"/>
    <property type="evidence" value="ECO:0007669"/>
    <property type="project" value="UniProtKB-KW"/>
</dbReference>
<feature type="chain" id="PRO_5028857577" evidence="6">
    <location>
        <begin position="29"/>
        <end position="422"/>
    </location>
</feature>
<protein>
    <submittedName>
        <fullName evidence="8">(thale cress) hypothetical protein</fullName>
    </submittedName>
</protein>
<evidence type="ECO:0000256" key="1">
    <source>
        <dbReference type="ARBA" id="ARBA00007447"/>
    </source>
</evidence>
<name>A0A7G2ELK4_ARATH</name>
<dbReference type="PROSITE" id="PS00141">
    <property type="entry name" value="ASP_PROTEASE"/>
    <property type="match status" value="1"/>
</dbReference>
<dbReference type="SUPFAM" id="SSF50630">
    <property type="entry name" value="Acid proteases"/>
    <property type="match status" value="1"/>
</dbReference>
<proteinExistence type="inferred from homology"/>
<dbReference type="PROSITE" id="PS51767">
    <property type="entry name" value="PEPTIDASE_A1"/>
    <property type="match status" value="1"/>
</dbReference>
<dbReference type="InterPro" id="IPR032799">
    <property type="entry name" value="TAXi_C"/>
</dbReference>
<keyword evidence="2" id="KW-0645">Protease</keyword>
<dbReference type="InterPro" id="IPR001969">
    <property type="entry name" value="Aspartic_peptidase_AS"/>
</dbReference>
<feature type="domain" description="Peptidase A1" evidence="7">
    <location>
        <begin position="67"/>
        <end position="369"/>
    </location>
</feature>
<evidence type="ECO:0000256" key="6">
    <source>
        <dbReference type="SAM" id="SignalP"/>
    </source>
</evidence>
<dbReference type="Proteomes" id="UP000516314">
    <property type="component" value="Chromosome 3"/>
</dbReference>
<evidence type="ECO:0000256" key="5">
    <source>
        <dbReference type="ARBA" id="ARBA00023180"/>
    </source>
</evidence>
<evidence type="ECO:0000259" key="7">
    <source>
        <dbReference type="PROSITE" id="PS51767"/>
    </source>
</evidence>
<dbReference type="Pfam" id="PF14543">
    <property type="entry name" value="TAXi_N"/>
    <property type="match status" value="1"/>
</dbReference>
<feature type="signal peptide" evidence="6">
    <location>
        <begin position="1"/>
        <end position="28"/>
    </location>
</feature>
<dbReference type="FunFam" id="2.40.70.10:FF:000070">
    <property type="entry name" value="Aspartyl protease family protein"/>
    <property type="match status" value="1"/>
</dbReference>
<keyword evidence="6" id="KW-0732">Signal</keyword>
<dbReference type="InterPro" id="IPR034161">
    <property type="entry name" value="Pepsin-like_plant"/>
</dbReference>
<keyword evidence="5" id="KW-0325">Glycoprotein</keyword>
<keyword evidence="3" id="KW-0064">Aspartyl protease</keyword>
<sequence>MDLRRRQWFLSAILLSAALLIDPQFSTAATASENLVFEVRSKFAGKRVKDLGALRAHDVHRHSRLLSAIDIPLGGDSQPESIGCPRKSDLVELTPYDVDASSTAKSVSCSDNFCSYVNQRSECHSVTGNRQTGSTNGTIIFGCGSKQSGQLGESQAAVDGIMGFGQSNSSFISQLASQGKVKRSFAHCLDNNNGGGIFAIGEVVSPKVKTTPMLSKSAHYSVNLNAIEVGNSVLELSSNAFDSGDDKGVIIDSGTTLVYLPDAVYNPLLNEILASHPELTLHTVQESFTCFHYTDKLDRFPTVTFQFDKSVSLAVYPREYLFQEDTWCFGWQNGGLQTKGGASLTILGDMALSNKLVVYDIENQVIGWTNHNCSGGIQVKDEESGAIYTVGAHNLSWSSSLAITKLLTLVSLLIPFFCNVAL</sequence>
<reference evidence="8 9" key="1">
    <citation type="submission" date="2020-09" db="EMBL/GenBank/DDBJ databases">
        <authorList>
            <person name="Ashkenazy H."/>
        </authorList>
    </citation>
    <scope>NUCLEOTIDE SEQUENCE [LARGE SCALE GENOMIC DNA]</scope>
    <source>
        <strain evidence="9">cv. Cdm-0</strain>
    </source>
</reference>
<gene>
    <name evidence="8" type="ORF">AT9943_LOCUS9927</name>
</gene>
<evidence type="ECO:0000256" key="3">
    <source>
        <dbReference type="ARBA" id="ARBA00022750"/>
    </source>
</evidence>
<keyword evidence="4" id="KW-0378">Hydrolase</keyword>
<dbReference type="Gene3D" id="2.40.70.10">
    <property type="entry name" value="Acid Proteases"/>
    <property type="match status" value="2"/>
</dbReference>
<evidence type="ECO:0000313" key="9">
    <source>
        <dbReference type="Proteomes" id="UP000516314"/>
    </source>
</evidence>
<dbReference type="GO" id="GO:0006508">
    <property type="term" value="P:proteolysis"/>
    <property type="evidence" value="ECO:0007669"/>
    <property type="project" value="UniProtKB-KW"/>
</dbReference>
<organism evidence="8 9">
    <name type="scientific">Arabidopsis thaliana</name>
    <name type="common">Mouse-ear cress</name>
    <dbReference type="NCBI Taxonomy" id="3702"/>
    <lineage>
        <taxon>Eukaryota</taxon>
        <taxon>Viridiplantae</taxon>
        <taxon>Streptophyta</taxon>
        <taxon>Embryophyta</taxon>
        <taxon>Tracheophyta</taxon>
        <taxon>Spermatophyta</taxon>
        <taxon>Magnoliopsida</taxon>
        <taxon>eudicotyledons</taxon>
        <taxon>Gunneridae</taxon>
        <taxon>Pentapetalae</taxon>
        <taxon>rosids</taxon>
        <taxon>malvids</taxon>
        <taxon>Brassicales</taxon>
        <taxon>Brassicaceae</taxon>
        <taxon>Camelineae</taxon>
        <taxon>Arabidopsis</taxon>
    </lineage>
</organism>
<dbReference type="InterPro" id="IPR001461">
    <property type="entry name" value="Aspartic_peptidase_A1"/>
</dbReference>
<dbReference type="PANTHER" id="PTHR13683">
    <property type="entry name" value="ASPARTYL PROTEASES"/>
    <property type="match status" value="1"/>
</dbReference>
<dbReference type="PANTHER" id="PTHR13683:SF768">
    <property type="entry name" value="EUKARYOTIC ASPARTYL PROTEASE FAMILY PROTEIN"/>
    <property type="match status" value="1"/>
</dbReference>
<evidence type="ECO:0000313" key="8">
    <source>
        <dbReference type="EMBL" id="CAD5321885.1"/>
    </source>
</evidence>
<evidence type="ECO:0000256" key="4">
    <source>
        <dbReference type="ARBA" id="ARBA00022801"/>
    </source>
</evidence>
<evidence type="ECO:0000256" key="2">
    <source>
        <dbReference type="ARBA" id="ARBA00022670"/>
    </source>
</evidence>
<dbReference type="InterPro" id="IPR033121">
    <property type="entry name" value="PEPTIDASE_A1"/>
</dbReference>
<dbReference type="CDD" id="cd05476">
    <property type="entry name" value="pepsin_A_like_plant"/>
    <property type="match status" value="1"/>
</dbReference>
<dbReference type="InterPro" id="IPR032861">
    <property type="entry name" value="TAXi_N"/>
</dbReference>